<feature type="region of interest" description="Disordered" evidence="10">
    <location>
        <begin position="934"/>
        <end position="956"/>
    </location>
</feature>
<dbReference type="GeneID" id="100901356"/>
<feature type="region of interest" description="Disordered" evidence="10">
    <location>
        <begin position="658"/>
        <end position="703"/>
    </location>
</feature>
<evidence type="ECO:0000259" key="11">
    <source>
        <dbReference type="Pfam" id="PF06333"/>
    </source>
</evidence>
<feature type="compositionally biased region" description="Basic and acidic residues" evidence="10">
    <location>
        <begin position="478"/>
        <end position="488"/>
    </location>
</feature>
<feature type="compositionally biased region" description="Low complexity" evidence="10">
    <location>
        <begin position="1859"/>
        <end position="1870"/>
    </location>
</feature>
<gene>
    <name evidence="15" type="primary">LOC100901356</name>
</gene>
<keyword evidence="6 9" id="KW-0010">Activator</keyword>
<feature type="region of interest" description="Disordered" evidence="10">
    <location>
        <begin position="1627"/>
        <end position="1674"/>
    </location>
</feature>
<evidence type="ECO:0000256" key="2">
    <source>
        <dbReference type="ARBA" id="ARBA00009354"/>
    </source>
</evidence>
<reference evidence="15" key="1">
    <citation type="submission" date="2025-08" db="UniProtKB">
        <authorList>
            <consortium name="RefSeq"/>
        </authorList>
    </citation>
    <scope>IDENTIFICATION</scope>
</reference>
<feature type="compositionally biased region" description="Low complexity" evidence="10">
    <location>
        <begin position="1627"/>
        <end position="1637"/>
    </location>
</feature>
<dbReference type="Proteomes" id="UP000694867">
    <property type="component" value="Unplaced"/>
</dbReference>
<dbReference type="InterPro" id="IPR021643">
    <property type="entry name" value="Mediator_Med13_N"/>
</dbReference>
<dbReference type="InterPro" id="IPR009401">
    <property type="entry name" value="Med13_C"/>
</dbReference>
<dbReference type="InterPro" id="IPR051139">
    <property type="entry name" value="Mediator_complx_sub13"/>
</dbReference>
<keyword evidence="7 9" id="KW-0804">Transcription</keyword>
<comment type="similarity">
    <text evidence="2 9">Belongs to the Mediator complex subunit 13 family.</text>
</comment>
<feature type="region of interest" description="Disordered" evidence="10">
    <location>
        <begin position="1138"/>
        <end position="1158"/>
    </location>
</feature>
<keyword evidence="14" id="KW-1185">Reference proteome</keyword>
<feature type="region of interest" description="Disordered" evidence="10">
    <location>
        <begin position="478"/>
        <end position="508"/>
    </location>
</feature>
<feature type="region of interest" description="Disordered" evidence="10">
    <location>
        <begin position="166"/>
        <end position="186"/>
    </location>
</feature>
<evidence type="ECO:0000259" key="12">
    <source>
        <dbReference type="Pfam" id="PF11597"/>
    </source>
</evidence>
<evidence type="ECO:0000256" key="8">
    <source>
        <dbReference type="ARBA" id="ARBA00023242"/>
    </source>
</evidence>
<feature type="compositionally biased region" description="Polar residues" evidence="10">
    <location>
        <begin position="171"/>
        <end position="182"/>
    </location>
</feature>
<evidence type="ECO:0000259" key="13">
    <source>
        <dbReference type="Pfam" id="PF18296"/>
    </source>
</evidence>
<evidence type="ECO:0000313" key="14">
    <source>
        <dbReference type="Proteomes" id="UP000694867"/>
    </source>
</evidence>
<dbReference type="InterPro" id="IPR041285">
    <property type="entry name" value="MID_MedPIWI"/>
</dbReference>
<feature type="domain" description="MID" evidence="13">
    <location>
        <begin position="1501"/>
        <end position="1803"/>
    </location>
</feature>
<dbReference type="Pfam" id="PF11597">
    <property type="entry name" value="Med13_N"/>
    <property type="match status" value="1"/>
</dbReference>
<evidence type="ECO:0000256" key="7">
    <source>
        <dbReference type="ARBA" id="ARBA00023163"/>
    </source>
</evidence>
<dbReference type="CTD" id="43906"/>
<dbReference type="Pfam" id="PF06333">
    <property type="entry name" value="Med13_C"/>
    <property type="match status" value="1"/>
</dbReference>
<feature type="compositionally biased region" description="Low complexity" evidence="10">
    <location>
        <begin position="840"/>
        <end position="859"/>
    </location>
</feature>
<feature type="compositionally biased region" description="Low complexity" evidence="10">
    <location>
        <begin position="684"/>
        <end position="701"/>
    </location>
</feature>
<comment type="function">
    <text evidence="9">Component of the Mediator complex, a coactivator involved in regulated transcription of nearly all RNA polymerase II-dependent genes. Mediator functions as a bridge to convey information from gene-specific regulatory proteins to the basal RNA polymerase II transcription machinery. Mediator is recruited to promoters by direct interactions with regulatory proteins and serves as a scaffold for the assembly of a functional preinitiation complex with RNA polymerase II and the general transcription factors.</text>
</comment>
<evidence type="ECO:0000256" key="9">
    <source>
        <dbReference type="RuleBase" id="RU364134"/>
    </source>
</evidence>
<protein>
    <recommendedName>
        <fullName evidence="3 9">Mediator of RNA polymerase II transcription subunit 13</fullName>
    </recommendedName>
</protein>
<feature type="region of interest" description="Disordered" evidence="10">
    <location>
        <begin position="1020"/>
        <end position="1086"/>
    </location>
</feature>
<feature type="compositionally biased region" description="Basic and acidic residues" evidence="10">
    <location>
        <begin position="672"/>
        <end position="682"/>
    </location>
</feature>
<feature type="compositionally biased region" description="Polar residues" evidence="10">
    <location>
        <begin position="822"/>
        <end position="833"/>
    </location>
</feature>
<dbReference type="RefSeq" id="XP_028967895.1">
    <property type="nucleotide sequence ID" value="XM_029112062.1"/>
</dbReference>
<feature type="region of interest" description="Disordered" evidence="10">
    <location>
        <begin position="279"/>
        <end position="314"/>
    </location>
</feature>
<dbReference type="Pfam" id="PF18296">
    <property type="entry name" value="MID_MedPIWI"/>
    <property type="match status" value="1"/>
</dbReference>
<feature type="domain" description="Mediator complex subunit Med13 C-terminal" evidence="11">
    <location>
        <begin position="1891"/>
        <end position="2332"/>
    </location>
</feature>
<sequence length="2345" mass="253432">MAHTGQSSNGASLEDCHTNFFALADLNGIKWRRFTSSSPATLAPLEDAVLSSYAKCLSHGLLCAWRRVARSDHAGLLLDPPPMGAPGQLAKELWLFWCGDEPDTNGLLASHLVDLENGSWENGLSYETRNLLFKALHNLVQRCLLQQGFVRLGRWFLQPTEWPHHLGRTGGNRSENKQNQSPAGARSSVPLQITFAFNFFVHGDSTVCVGVDVRQHPAIFRLTRQHIAAAQQQNGGNNKVILCPFGLQGTLTGTSSKETDSSTLLNEWKEFFPFPKDLISNHGTNENCPPPPPPASSTASHGASAGESQAGPAGVGHIPVMVHVQVGSVRMRYPSAYVFVTESDELAAQAAAPSSHSHVVPMPSQAQSAHKSLQNSVSSHRSILSAVLASKDKQDQVAVDERAGQQRLALKALKEENHHVSSAAASRLPTAIRSRAWVDATTTIGGVGQSEDSVWQLREVSCAQATCVCFRCVQNGRREDRERRKDPSMKLPSLKPGASGNFHKRRSTHDIPSALDSILSARLGLNNGAASLDFGDKMGPPSSQLPVPSVEPMSVTTSMPPSVDPPSGGDRLGLLSPHSNLIPPHLGSALGQATPKQEPGTSGPNDPIGGQQLPPGHSPVSTPDNTRPLNTLSPTTDEGGGGGVHPVHIKQEVITSAPPSVAGADCSTPSTHDGKGQAEQRPDQAAPSSAQASNQQTSKKSSGFKRPILPWVAHEDDVFSSAGADSALYDYSDVSTALVWDAPPPAKRRFPLRFRSYLAPNNDSLYGSTNHPSQQYCQQQSEENLGILSQGRDREGGAAFKTEQTVDESIQGVVSPSEVTSAALTPMSSGPHSNNPPTPRQQQQQQLLQNQHPLQLQQHPHSTFTRVEDLKATEVDLDIFEMSSSSGGSSHDISNDGLFHAPNGKPATPQHGSTEDIHRKTAGLMELTTMYPTPPSQEHNTAPSPCNGPGTPAPHVGVEEEPLARFPRLLENSEISAVHRPNAINKLVSSVIYAPVSPLPSSLQPSLKVPTDCVYKLSWQSRVGGGGPNRQKQNNSSSSGAAPATSTATGRDAGSSLAATAAQRRLHGDRDLPLRPNSAINGNMQPQQQRGWNNADGMNRPAPPYPLGSPGYGTAASVNSNMMSPVAGIMTPHHTFGASRPSSVEPYHGNSGPPSVVREQSQPEVSSLLVNLFLSDTMLDVFRDHNFTSCTICVCNMNIKGADVPLYLPCQVLSGPALIGFDDAQFKCSCGFSAVTNRHLSYQAGLFYEDEVEITGMPYEAPPPKVKFGQKQNKEQAMLAEKRLIDYVQLQCLGMMESPYSVLANVTNFAIELASKTPKSPPPMNTVASKVFRKDSPLQSVQQLTDSCQITAMAIEAVLVGGPAALTQSVNQWYNRQPMDEASKLSLLHRWAFLQVATPPNHSTVVKLLRSLQPILQDGVHNQRKAQKGPSQNMWEVTYRVLGPLTWRQFHRLAGRGTEDQCEPQPIPSLLVGFEKDWLSLSPFALKYWDKLLLEPYASPRDVVYIVVCPDSDAPMPHIKAFFRDLSCIYESYNLGKHCAMSKSFRDGILKVGRNSLDRKTPPGNDETPADDWFTEVLNQMAGADDSKRRHLAVRLKLYAQICRHHLAPHLAAQQLDKSILDPPLQAQAPKCQQPAASPRAPATPDNPASVGSQLDKSSMVGTPTKDDSGQETSANNIALNPEQMAPGQAEVPGNSPHAMMQSLQSGLNVDDSSEPNNTPMIVVYVVDPFTYTNNSDGEMLKTSMIALYHCYQQMLKTLPNEIRHNIQLQVVPLDSILAVEQCCSPSKKHDQLTQMALSVYYQSGPVLPPAIPPGQVKSLTGMGPAASQDRFIKEKMRNLAAPAGQSAVQGTQVTRNNGSAAAAPAAGPACGVGGGSSSAVPPENDVKTWNPPFILAPMKDKQTELGEMFGDHRERSSILYCSYCLSEDQRWLLASVTNEKGDLLRNASINIEIPNRTRRKKASARLVGLNKLMAFVLNVISNHGVRPWRLVIGRLGRIGHGELKEWAQLLSRKSLLRYSRYLREECQQCGVLTSPLDVPCILSACLVSLEADTCLQVFADQYTPEERISTNAQRCELSTPQDATCTHILVFPTSATAQSSQATFNHFGHDPGIEIGEDDEFFNSIRQDIEGGENFDDMIFNLDSSPEGVGAGGDENATGRSKSPNNDPIMASIMMGGSTGGMLNGPPGSMTMGSNPAAIGNVNNPAGRSGHGEFLLGGEEPMQLLQQPLALGYFVSTAPAGNLPKWFWSSCPQLESASPVFLKSALLLHSSMIHQNQDDILHGNQRNGHPLDSNLTTDVLRYVLEGYNALSWLQLSPTTHDRSSCLPVHVQNLLRLYHALHALI</sequence>
<feature type="region of interest" description="Disordered" evidence="10">
    <location>
        <begin position="1859"/>
        <end position="1882"/>
    </location>
</feature>
<feature type="compositionally biased region" description="Polar residues" evidence="10">
    <location>
        <begin position="1650"/>
        <end position="1662"/>
    </location>
</feature>
<feature type="region of interest" description="Disordered" evidence="10">
    <location>
        <begin position="534"/>
        <end position="646"/>
    </location>
</feature>
<evidence type="ECO:0000256" key="4">
    <source>
        <dbReference type="ARBA" id="ARBA00022491"/>
    </source>
</evidence>
<dbReference type="GO" id="GO:0003713">
    <property type="term" value="F:transcription coactivator activity"/>
    <property type="evidence" value="ECO:0007669"/>
    <property type="project" value="TreeGrafter"/>
</dbReference>
<feature type="region of interest" description="Disordered" evidence="10">
    <location>
        <begin position="822"/>
        <end position="859"/>
    </location>
</feature>
<evidence type="ECO:0000256" key="5">
    <source>
        <dbReference type="ARBA" id="ARBA00023015"/>
    </source>
</evidence>
<dbReference type="GO" id="GO:0016592">
    <property type="term" value="C:mediator complex"/>
    <property type="evidence" value="ECO:0007669"/>
    <property type="project" value="InterPro"/>
</dbReference>
<evidence type="ECO:0000313" key="15">
    <source>
        <dbReference type="RefSeq" id="XP_028967895.1"/>
    </source>
</evidence>
<feature type="domain" description="Mediator complex subunit Med13 N-terminal" evidence="12">
    <location>
        <begin position="12"/>
        <end position="262"/>
    </location>
</feature>
<name>A0AAJ7SFY1_9ACAR</name>
<feature type="region of interest" description="Disordered" evidence="10">
    <location>
        <begin position="2145"/>
        <end position="2205"/>
    </location>
</feature>
<comment type="subcellular location">
    <subcellularLocation>
        <location evidence="1 9">Nucleus</location>
    </subcellularLocation>
</comment>
<feature type="compositionally biased region" description="Polar residues" evidence="10">
    <location>
        <begin position="619"/>
        <end position="636"/>
    </location>
</feature>
<keyword evidence="4 9" id="KW-0678">Repressor</keyword>
<dbReference type="PANTHER" id="PTHR48249">
    <property type="entry name" value="MEDIATOR OF RNA POLYMERASE II TRANSCRIPTION SUBUNIT 13"/>
    <property type="match status" value="1"/>
</dbReference>
<proteinExistence type="inferred from homology"/>
<keyword evidence="8 9" id="KW-0539">Nucleus</keyword>
<dbReference type="KEGG" id="goe:100901356"/>
<evidence type="ECO:0000256" key="10">
    <source>
        <dbReference type="SAM" id="MobiDB-lite"/>
    </source>
</evidence>
<evidence type="ECO:0000256" key="3">
    <source>
        <dbReference type="ARBA" id="ARBA00019618"/>
    </source>
</evidence>
<organism evidence="14 15">
    <name type="scientific">Galendromus occidentalis</name>
    <name type="common">western predatory mite</name>
    <dbReference type="NCBI Taxonomy" id="34638"/>
    <lineage>
        <taxon>Eukaryota</taxon>
        <taxon>Metazoa</taxon>
        <taxon>Ecdysozoa</taxon>
        <taxon>Arthropoda</taxon>
        <taxon>Chelicerata</taxon>
        <taxon>Arachnida</taxon>
        <taxon>Acari</taxon>
        <taxon>Parasitiformes</taxon>
        <taxon>Mesostigmata</taxon>
        <taxon>Gamasina</taxon>
        <taxon>Phytoseioidea</taxon>
        <taxon>Phytoseiidae</taxon>
        <taxon>Typhlodrominae</taxon>
        <taxon>Galendromus</taxon>
    </lineage>
</organism>
<feature type="compositionally biased region" description="Low complexity" evidence="10">
    <location>
        <begin position="296"/>
        <end position="305"/>
    </location>
</feature>
<keyword evidence="5 9" id="KW-0805">Transcription regulation</keyword>
<comment type="subunit">
    <text evidence="9">Component of the Mediator complex.</text>
</comment>
<accession>A0AAJ7SFY1</accession>
<feature type="compositionally biased region" description="Low complexity" evidence="10">
    <location>
        <begin position="1036"/>
        <end position="1050"/>
    </location>
</feature>
<dbReference type="GO" id="GO:0045944">
    <property type="term" value="P:positive regulation of transcription by RNA polymerase II"/>
    <property type="evidence" value="ECO:0007669"/>
    <property type="project" value="TreeGrafter"/>
</dbReference>
<dbReference type="PANTHER" id="PTHR48249:SF3">
    <property type="entry name" value="MEDIATOR OF RNA POLYMERASE II TRANSCRIPTION SUBUNIT 13"/>
    <property type="match status" value="1"/>
</dbReference>
<evidence type="ECO:0000256" key="1">
    <source>
        <dbReference type="ARBA" id="ARBA00004123"/>
    </source>
</evidence>
<evidence type="ECO:0000256" key="6">
    <source>
        <dbReference type="ARBA" id="ARBA00023159"/>
    </source>
</evidence>